<dbReference type="EMBL" id="CH473956">
    <property type="protein sequence ID" value="EDM17250.1"/>
    <property type="molecule type" value="Genomic_DNA"/>
</dbReference>
<organism evidence="1 2">
    <name type="scientific">Rattus norvegicus</name>
    <name type="common">Rat</name>
    <dbReference type="NCBI Taxonomy" id="10116"/>
    <lineage>
        <taxon>Eukaryota</taxon>
        <taxon>Metazoa</taxon>
        <taxon>Chordata</taxon>
        <taxon>Craniata</taxon>
        <taxon>Vertebrata</taxon>
        <taxon>Euteleostomi</taxon>
        <taxon>Mammalia</taxon>
        <taxon>Eutheria</taxon>
        <taxon>Euarchontoglires</taxon>
        <taxon>Glires</taxon>
        <taxon>Rodentia</taxon>
        <taxon>Myomorpha</taxon>
        <taxon>Muroidea</taxon>
        <taxon>Muridae</taxon>
        <taxon>Murinae</taxon>
        <taxon>Rattus</taxon>
    </lineage>
</organism>
<name>A6I9T0_RAT</name>
<evidence type="ECO:0000313" key="1">
    <source>
        <dbReference type="EMBL" id="EDM17250.1"/>
    </source>
</evidence>
<dbReference type="Proteomes" id="UP000234681">
    <property type="component" value="Chromosome 1"/>
</dbReference>
<accession>A6I9T0</accession>
<protein>
    <submittedName>
        <fullName evidence="1">RCG40677</fullName>
    </submittedName>
</protein>
<reference evidence="1 2" key="1">
    <citation type="submission" date="2005-09" db="EMBL/GenBank/DDBJ databases">
        <authorList>
            <person name="Mural R.J."/>
            <person name="Li P.W."/>
            <person name="Adams M.D."/>
            <person name="Amanatides P.G."/>
            <person name="Baden-Tillson H."/>
            <person name="Barnstead M."/>
            <person name="Chin S.H."/>
            <person name="Dew I."/>
            <person name="Evans C.A."/>
            <person name="Ferriera S."/>
            <person name="Flanigan M."/>
            <person name="Fosler C."/>
            <person name="Glodek A."/>
            <person name="Gu Z."/>
            <person name="Holt R.A."/>
            <person name="Jennings D."/>
            <person name="Kraft C.L."/>
            <person name="Lu F."/>
            <person name="Nguyen T."/>
            <person name="Nusskern D.R."/>
            <person name="Pfannkoch C.M."/>
            <person name="Sitter C."/>
            <person name="Sutton G.G."/>
            <person name="Venter J.C."/>
            <person name="Wang Z."/>
            <person name="Woodage T."/>
            <person name="Zheng X.H."/>
            <person name="Zhong F."/>
        </authorList>
    </citation>
    <scope>NUCLEOTIDE SEQUENCE [LARGE SCALE GENOMIC DNA]</scope>
    <source>
        <strain>BN</strain>
        <strain evidence="2">Sprague-Dawley</strain>
    </source>
</reference>
<gene>
    <name evidence="1" type="ORF">rCG_40677</name>
</gene>
<dbReference type="AlphaFoldDB" id="A6I9T0"/>
<feature type="non-terminal residue" evidence="1">
    <location>
        <position position="1"/>
    </location>
</feature>
<sequence length="48" mass="5313">GFGSEVSQSLTTQWSQVQESVWSLQWKGGIGGKGRKSQDCKEHWFVAG</sequence>
<proteinExistence type="predicted"/>
<evidence type="ECO:0000313" key="2">
    <source>
        <dbReference type="Proteomes" id="UP000234681"/>
    </source>
</evidence>
<feature type="non-terminal residue" evidence="1">
    <location>
        <position position="48"/>
    </location>
</feature>